<dbReference type="GO" id="GO:0016020">
    <property type="term" value="C:membrane"/>
    <property type="evidence" value="ECO:0007669"/>
    <property type="project" value="UniProtKB-SubCell"/>
</dbReference>
<sequence>MEDTDITSTHSSGRLPYIHKVRKPPKQNSLKEFTSTVKETFFLDDPLRPFKDQPRLKKFTLGVQAIFPIFGWAKDYSLAKFKGDLIAGLTIASLCIPQTNGATAPTDFFELLKNLKIYSSFVPPLVYAFMGSSRDIAIGPVAVVSLLLGDLLQAEIDPKNAVAYRRLALTATFFTGVTQLALGCLRLGFLVDFLSHAAIVGFMGGAAVTIALQQLKGLLGVKNFTKKTDIVSVLHSVFKAAHHGWNWQTIVIGISFLVFLLVAKYIGKRNKKYFWVAAIAPMISVIVSTFFVYITRANKEGVQIVNHIKKGINPPSANEIYFSEEYVTKGFRIDAVAGVIALTEAIAIGRTFAAMKDYHLDGNKEMVALGTMNIVGSMTSCYIATGSFSRSAVNYMAGCHTAVSNIVMSGVVLLTLKLITPLFKYTPNAILASIIIAAVVSLFDVEAAILIYKIDN</sequence>
<keyword evidence="2 5" id="KW-0812">Transmembrane</keyword>
<feature type="transmembrane region" description="Helical" evidence="5">
    <location>
        <begin position="428"/>
        <end position="452"/>
    </location>
</feature>
<proteinExistence type="predicted"/>
<feature type="transmembrane region" description="Helical" evidence="5">
    <location>
        <begin position="335"/>
        <end position="355"/>
    </location>
</feature>
<evidence type="ECO:0000256" key="2">
    <source>
        <dbReference type="ARBA" id="ARBA00022692"/>
    </source>
</evidence>
<dbReference type="PANTHER" id="PTHR11814">
    <property type="entry name" value="SULFATE TRANSPORTER"/>
    <property type="match status" value="1"/>
</dbReference>
<dbReference type="NCBIfam" id="TIGR00815">
    <property type="entry name" value="sulP"/>
    <property type="match status" value="1"/>
</dbReference>
<dbReference type="InterPro" id="IPR001902">
    <property type="entry name" value="SLC26A/SulP_fam"/>
</dbReference>
<dbReference type="InterPro" id="IPR011547">
    <property type="entry name" value="SLC26A/SulP_dom"/>
</dbReference>
<evidence type="ECO:0000256" key="5">
    <source>
        <dbReference type="SAM" id="Phobius"/>
    </source>
</evidence>
<feature type="transmembrane region" description="Helical" evidence="5">
    <location>
        <begin position="197"/>
        <end position="215"/>
    </location>
</feature>
<dbReference type="Pfam" id="PF00916">
    <property type="entry name" value="Sulfate_transp"/>
    <property type="match status" value="1"/>
</dbReference>
<feature type="transmembrane region" description="Helical" evidence="5">
    <location>
        <begin position="125"/>
        <end position="147"/>
    </location>
</feature>
<dbReference type="GO" id="GO:0055085">
    <property type="term" value="P:transmembrane transport"/>
    <property type="evidence" value="ECO:0007669"/>
    <property type="project" value="InterPro"/>
</dbReference>
<name>A0AA88J652_FICCA</name>
<feature type="transmembrane region" description="Helical" evidence="5">
    <location>
        <begin position="245"/>
        <end position="266"/>
    </location>
</feature>
<dbReference type="AlphaFoldDB" id="A0AA88J652"/>
<dbReference type="Proteomes" id="UP001187192">
    <property type="component" value="Unassembled WGS sequence"/>
</dbReference>
<keyword evidence="8" id="KW-1185">Reference proteome</keyword>
<keyword evidence="3 5" id="KW-1133">Transmembrane helix</keyword>
<dbReference type="EMBL" id="BTGU01000141">
    <property type="protein sequence ID" value="GMN63065.1"/>
    <property type="molecule type" value="Genomic_DNA"/>
</dbReference>
<evidence type="ECO:0000313" key="7">
    <source>
        <dbReference type="EMBL" id="GMN63065.1"/>
    </source>
</evidence>
<gene>
    <name evidence="7" type="ORF">TIFTF001_032138</name>
</gene>
<evidence type="ECO:0000256" key="4">
    <source>
        <dbReference type="ARBA" id="ARBA00023136"/>
    </source>
</evidence>
<evidence type="ECO:0000256" key="1">
    <source>
        <dbReference type="ARBA" id="ARBA00004141"/>
    </source>
</evidence>
<evidence type="ECO:0000259" key="6">
    <source>
        <dbReference type="Pfam" id="PF00916"/>
    </source>
</evidence>
<organism evidence="7 8">
    <name type="scientific">Ficus carica</name>
    <name type="common">Common fig</name>
    <dbReference type="NCBI Taxonomy" id="3494"/>
    <lineage>
        <taxon>Eukaryota</taxon>
        <taxon>Viridiplantae</taxon>
        <taxon>Streptophyta</taxon>
        <taxon>Embryophyta</taxon>
        <taxon>Tracheophyta</taxon>
        <taxon>Spermatophyta</taxon>
        <taxon>Magnoliopsida</taxon>
        <taxon>eudicotyledons</taxon>
        <taxon>Gunneridae</taxon>
        <taxon>Pentapetalae</taxon>
        <taxon>rosids</taxon>
        <taxon>fabids</taxon>
        <taxon>Rosales</taxon>
        <taxon>Moraceae</taxon>
        <taxon>Ficeae</taxon>
        <taxon>Ficus</taxon>
    </lineage>
</organism>
<accession>A0AA88J652</accession>
<feature type="transmembrane region" description="Helical" evidence="5">
    <location>
        <begin position="395"/>
        <end position="416"/>
    </location>
</feature>
<feature type="domain" description="SLC26A/SulP transporter" evidence="6">
    <location>
        <begin position="81"/>
        <end position="455"/>
    </location>
</feature>
<keyword evidence="4 5" id="KW-0472">Membrane</keyword>
<feature type="transmembrane region" description="Helical" evidence="5">
    <location>
        <begin position="273"/>
        <end position="294"/>
    </location>
</feature>
<feature type="transmembrane region" description="Helical" evidence="5">
    <location>
        <begin position="367"/>
        <end position="389"/>
    </location>
</feature>
<evidence type="ECO:0000313" key="8">
    <source>
        <dbReference type="Proteomes" id="UP001187192"/>
    </source>
</evidence>
<evidence type="ECO:0000256" key="3">
    <source>
        <dbReference type="ARBA" id="ARBA00022989"/>
    </source>
</evidence>
<reference evidence="7" key="1">
    <citation type="submission" date="2023-07" db="EMBL/GenBank/DDBJ databases">
        <title>draft genome sequence of fig (Ficus carica).</title>
        <authorList>
            <person name="Takahashi T."/>
            <person name="Nishimura K."/>
        </authorList>
    </citation>
    <scope>NUCLEOTIDE SEQUENCE</scope>
</reference>
<feature type="transmembrane region" description="Helical" evidence="5">
    <location>
        <begin position="167"/>
        <end position="185"/>
    </location>
</feature>
<comment type="caution">
    <text evidence="7">The sequence shown here is derived from an EMBL/GenBank/DDBJ whole genome shotgun (WGS) entry which is preliminary data.</text>
</comment>
<comment type="subcellular location">
    <subcellularLocation>
        <location evidence="1">Membrane</location>
        <topology evidence="1">Multi-pass membrane protein</topology>
    </subcellularLocation>
</comment>
<protein>
    <recommendedName>
        <fullName evidence="6">SLC26A/SulP transporter domain-containing protein</fullName>
    </recommendedName>
</protein>